<protein>
    <recommendedName>
        <fullName evidence="6">DUF262 domain-containing protein</fullName>
    </recommendedName>
</protein>
<dbReference type="Proteomes" id="UP000028984">
    <property type="component" value="Unassembled WGS sequence"/>
</dbReference>
<evidence type="ECO:0000259" key="1">
    <source>
        <dbReference type="Pfam" id="PF03235"/>
    </source>
</evidence>
<evidence type="ECO:0008006" key="6">
    <source>
        <dbReference type="Google" id="ProtNLM"/>
    </source>
</evidence>
<evidence type="ECO:0000313" key="5">
    <source>
        <dbReference type="Proteomes" id="UP000028984"/>
    </source>
</evidence>
<dbReference type="STRING" id="1437610.BREU_1497"/>
<dbReference type="AlphaFoldDB" id="A0A087CSS0"/>
<dbReference type="eggNOG" id="COG1479">
    <property type="taxonomic scope" value="Bacteria"/>
</dbReference>
<feature type="domain" description="GmrSD restriction endonucleases C-terminal" evidence="2">
    <location>
        <begin position="504"/>
        <end position="588"/>
    </location>
</feature>
<comment type="caution">
    <text evidence="4">The sequence shown here is derived from an EMBL/GenBank/DDBJ whole genome shotgun (WGS) entry which is preliminary data.</text>
</comment>
<reference evidence="4 5" key="1">
    <citation type="submission" date="2014-03" db="EMBL/GenBank/DDBJ databases">
        <title>Genomics of Bifidobacteria.</title>
        <authorList>
            <person name="Ventura M."/>
            <person name="Milani C."/>
            <person name="Lugli G.A."/>
        </authorList>
    </citation>
    <scope>NUCLEOTIDE SEQUENCE [LARGE SCALE GENOMIC DNA]</scope>
    <source>
        <strain evidence="4 5">DSM 23975</strain>
    </source>
</reference>
<keyword evidence="5" id="KW-1185">Reference proteome</keyword>
<feature type="domain" description="RAMA" evidence="3">
    <location>
        <begin position="618"/>
        <end position="716"/>
    </location>
</feature>
<dbReference type="InterPro" id="IPR004919">
    <property type="entry name" value="GmrSD_N"/>
</dbReference>
<organism evidence="4 5">
    <name type="scientific">Bifidobacterium reuteri DSM 23975</name>
    <dbReference type="NCBI Taxonomy" id="1437610"/>
    <lineage>
        <taxon>Bacteria</taxon>
        <taxon>Bacillati</taxon>
        <taxon>Actinomycetota</taxon>
        <taxon>Actinomycetes</taxon>
        <taxon>Bifidobacteriales</taxon>
        <taxon>Bifidobacteriaceae</taxon>
        <taxon>Bifidobacterium</taxon>
    </lineage>
</organism>
<dbReference type="EMBL" id="JGZK01000005">
    <property type="protein sequence ID" value="KFI86320.1"/>
    <property type="molecule type" value="Genomic_DNA"/>
</dbReference>
<dbReference type="PANTHER" id="PTHR35149">
    <property type="entry name" value="SLL5132 PROTEIN"/>
    <property type="match status" value="1"/>
</dbReference>
<dbReference type="Pfam" id="PF07510">
    <property type="entry name" value="GmrSD_C"/>
    <property type="match status" value="1"/>
</dbReference>
<dbReference type="Pfam" id="PF18755">
    <property type="entry name" value="RAMA"/>
    <property type="match status" value="1"/>
</dbReference>
<sequence length="720" mass="82147">MHASGSSNRRRRGGQGDHMAINARELPLGKVFTPDFRFTVPSFQRAYIWKSENILQLVSDLHDASKTPQTPYFLGSLILVRHGDNRYDVIDGQQRLVSLSIIIAVLRDLEQDADLMHQLDALLVEPGDKLRGIISEPRLTLRERDASFFREHVQEDNLESVFDMDNDDLATAAQRNMVTNIRNVYDEISAWGMSARQQFAQYLVNQVTLVIVTTDNLDGAHRIFDVMNMRGLPLTPSDVFKARATSGLSDAELDAYTERWDDIIDPISDDPHESDEFFSYLYLILAHQPDTGKLIEDFLDNVLKPHIDNGTVASFINTVLAPYAMAWRIISKPNETILPAEIRHRLEGLNDYRNHEWKPVAMWALVNSYRQLGNPDCPPFAQRGSRNVKASTSLAALEPHDERRLSEILSALERVTGIRTLIRTDVTDRRGYANAAIRDLDKGYLVERCNGLKVRDDDQENAVVRLQGELQSDNALVRLLLIRANEQKAQSHLDRPRKCSALPIMPVNIEHSKSFSDWSPEQHDHWLYRLGNLALVQGTEEQLDKFNEFAARRDRMLMRSDSRRFPLTNELKDYNDCTPSLLEKRQSETVRLIVDYWGIRYDRNNNDLTVQGIDQLAQSPTAHAAHSSKRVTIRQVIQAGLLVPGERLVWERPRKGERWYATVTENGRFRLDDGSEYPTPTAAARAAAGGRRSGGLEVWKRTSNGQKLSDIWKQCRLQSH</sequence>
<proteinExistence type="predicted"/>
<evidence type="ECO:0000259" key="2">
    <source>
        <dbReference type="Pfam" id="PF07510"/>
    </source>
</evidence>
<feature type="domain" description="GmrSD restriction endonucleases N-terminal" evidence="1">
    <location>
        <begin position="33"/>
        <end position="243"/>
    </location>
</feature>
<evidence type="ECO:0000313" key="4">
    <source>
        <dbReference type="EMBL" id="KFI86320.1"/>
    </source>
</evidence>
<accession>A0A087CSS0</accession>
<dbReference type="PANTHER" id="PTHR35149:SF2">
    <property type="entry name" value="DUF262 DOMAIN-CONTAINING PROTEIN"/>
    <property type="match status" value="1"/>
</dbReference>
<dbReference type="InterPro" id="IPR040843">
    <property type="entry name" value="RAMA"/>
</dbReference>
<evidence type="ECO:0000259" key="3">
    <source>
        <dbReference type="Pfam" id="PF18755"/>
    </source>
</evidence>
<gene>
    <name evidence="4" type="ORF">BREU_1497</name>
</gene>
<dbReference type="InterPro" id="IPR011089">
    <property type="entry name" value="GmrSD_C"/>
</dbReference>
<dbReference type="Pfam" id="PF03235">
    <property type="entry name" value="GmrSD_N"/>
    <property type="match status" value="1"/>
</dbReference>
<name>A0A087CSS0_9BIFI</name>